<sequence>MDKALYISMSGAKQNMFAQRSHANNLANANTTGFREDFAQARSQPVWGDYHPTRAYAMTERPASNFKPGALIETGRDLDVAIPDRGFFVVQDPEGNEALTRAGNFVRDVNGQLLTPQGLSVMGEDGPIFIPPASTVNISNDGTISLVPTEGQATDIVELGRLKLVNPDLSTMDKGTDGLFRVKDQLGVVFEQDPTVQVTSGFLESSNVNTITAMTEMMSHQRQYELQVKMMKTTEENAEKVASLLQIQ</sequence>
<evidence type="ECO:0000313" key="11">
    <source>
        <dbReference type="Proteomes" id="UP001161389"/>
    </source>
</evidence>
<dbReference type="PANTHER" id="PTHR30435">
    <property type="entry name" value="FLAGELLAR PROTEIN"/>
    <property type="match status" value="1"/>
</dbReference>
<dbReference type="InterPro" id="IPR053967">
    <property type="entry name" value="LlgE_F_G-like_D1"/>
</dbReference>
<dbReference type="Proteomes" id="UP001161389">
    <property type="component" value="Unassembled WGS sequence"/>
</dbReference>
<dbReference type="PANTHER" id="PTHR30435:SF18">
    <property type="entry name" value="FLAGELLAR BASAL-BODY ROD PROTEIN FLGF"/>
    <property type="match status" value="1"/>
</dbReference>
<keyword evidence="3 6" id="KW-0975">Bacterial flagellum</keyword>
<comment type="similarity">
    <text evidence="2 6">Belongs to the flagella basal body rod proteins family.</text>
</comment>
<comment type="subunit">
    <text evidence="4 6">The basal body constitutes a major portion of the flagellar organelle and consists of five rings (E,L,P,S, and M) mounted on a central rod. The rod consists of about 26 subunits of FlgG in the distal portion, and FlgB, FlgC and FlgF are thought to build up the proximal portion of the rod with about 6 subunits each.</text>
</comment>
<reference evidence="10" key="2">
    <citation type="submission" date="2023-01" db="EMBL/GenBank/DDBJ databases">
        <title>Draft genome sequence of Litoribrevibacter albus strain NBRC 110071.</title>
        <authorList>
            <person name="Sun Q."/>
            <person name="Mori K."/>
        </authorList>
    </citation>
    <scope>NUCLEOTIDE SEQUENCE</scope>
    <source>
        <strain evidence="10">NBRC 110071</strain>
    </source>
</reference>
<dbReference type="InterPro" id="IPR010930">
    <property type="entry name" value="Flg_bb/hook_C_dom"/>
</dbReference>
<protein>
    <recommendedName>
        <fullName evidence="5 6">Flagellar basal-body rod protein FlgF</fullName>
    </recommendedName>
</protein>
<evidence type="ECO:0000256" key="2">
    <source>
        <dbReference type="ARBA" id="ARBA00009677"/>
    </source>
</evidence>
<dbReference type="AlphaFoldDB" id="A0AA37W788"/>
<dbReference type="NCBIfam" id="TIGR02490">
    <property type="entry name" value="flgF"/>
    <property type="match status" value="1"/>
</dbReference>
<dbReference type="InterPro" id="IPR037925">
    <property type="entry name" value="FlgE/F/G-like"/>
</dbReference>
<dbReference type="Pfam" id="PF22692">
    <property type="entry name" value="LlgE_F_G_D1"/>
    <property type="match status" value="1"/>
</dbReference>
<comment type="subcellular location">
    <subcellularLocation>
        <location evidence="1 6">Bacterial flagellum basal body</location>
    </subcellularLocation>
</comment>
<dbReference type="EMBL" id="BSNM01000015">
    <property type="protein sequence ID" value="GLQ32215.1"/>
    <property type="molecule type" value="Genomic_DNA"/>
</dbReference>
<dbReference type="NCBIfam" id="TIGR03506">
    <property type="entry name" value="FlgEFG_subfam"/>
    <property type="match status" value="1"/>
</dbReference>
<evidence type="ECO:0000259" key="8">
    <source>
        <dbReference type="Pfam" id="PF06429"/>
    </source>
</evidence>
<gene>
    <name evidence="10" type="primary">flgF</name>
    <name evidence="10" type="ORF">GCM10007876_26940</name>
</gene>
<dbReference type="Pfam" id="PF00460">
    <property type="entry name" value="Flg_bb_rod"/>
    <property type="match status" value="1"/>
</dbReference>
<keyword evidence="10" id="KW-0966">Cell projection</keyword>
<organism evidence="10 11">
    <name type="scientific">Litoribrevibacter albus</name>
    <dbReference type="NCBI Taxonomy" id="1473156"/>
    <lineage>
        <taxon>Bacteria</taxon>
        <taxon>Pseudomonadati</taxon>
        <taxon>Pseudomonadota</taxon>
        <taxon>Gammaproteobacteria</taxon>
        <taxon>Oceanospirillales</taxon>
        <taxon>Oceanospirillaceae</taxon>
        <taxon>Litoribrevibacter</taxon>
    </lineage>
</organism>
<name>A0AA37W788_9GAMM</name>
<dbReference type="NCBIfam" id="NF009280">
    <property type="entry name" value="PRK12640.1"/>
    <property type="match status" value="1"/>
</dbReference>
<accession>A0AA37W788</accession>
<evidence type="ECO:0000256" key="4">
    <source>
        <dbReference type="ARBA" id="ARBA00038560"/>
    </source>
</evidence>
<dbReference type="GO" id="GO:0071978">
    <property type="term" value="P:bacterial-type flagellum-dependent swarming motility"/>
    <property type="evidence" value="ECO:0007669"/>
    <property type="project" value="TreeGrafter"/>
</dbReference>
<proteinExistence type="inferred from homology"/>
<feature type="domain" description="Flagellar hook protein FlgE/F/G-like D1" evidence="9">
    <location>
        <begin position="81"/>
        <end position="145"/>
    </location>
</feature>
<dbReference type="Pfam" id="PF06429">
    <property type="entry name" value="Flg_bbr_C"/>
    <property type="match status" value="1"/>
</dbReference>
<evidence type="ECO:0000256" key="5">
    <source>
        <dbReference type="ARBA" id="ARBA00040228"/>
    </source>
</evidence>
<keyword evidence="11" id="KW-1185">Reference proteome</keyword>
<feature type="domain" description="Flagellar basal-body/hook protein C-terminal" evidence="8">
    <location>
        <begin position="200"/>
        <end position="244"/>
    </location>
</feature>
<feature type="domain" description="Flagellar basal body rod protein N-terminal" evidence="7">
    <location>
        <begin position="5"/>
        <end position="35"/>
    </location>
</feature>
<comment type="caution">
    <text evidence="10">The sequence shown here is derived from an EMBL/GenBank/DDBJ whole genome shotgun (WGS) entry which is preliminary data.</text>
</comment>
<dbReference type="SUPFAM" id="SSF117143">
    <property type="entry name" value="Flagellar hook protein flgE"/>
    <property type="match status" value="1"/>
</dbReference>
<evidence type="ECO:0000256" key="6">
    <source>
        <dbReference type="RuleBase" id="RU362116"/>
    </source>
</evidence>
<evidence type="ECO:0000256" key="1">
    <source>
        <dbReference type="ARBA" id="ARBA00004117"/>
    </source>
</evidence>
<dbReference type="InterPro" id="IPR012836">
    <property type="entry name" value="FlgF"/>
</dbReference>
<reference evidence="10" key="1">
    <citation type="journal article" date="2014" name="Int. J. Syst. Evol. Microbiol.">
        <title>Complete genome sequence of Corynebacterium casei LMG S-19264T (=DSM 44701T), isolated from a smear-ripened cheese.</title>
        <authorList>
            <consortium name="US DOE Joint Genome Institute (JGI-PGF)"/>
            <person name="Walter F."/>
            <person name="Albersmeier A."/>
            <person name="Kalinowski J."/>
            <person name="Ruckert C."/>
        </authorList>
    </citation>
    <scope>NUCLEOTIDE SEQUENCE</scope>
    <source>
        <strain evidence="10">NBRC 110071</strain>
    </source>
</reference>
<keyword evidence="10" id="KW-0969">Cilium</keyword>
<dbReference type="InterPro" id="IPR020013">
    <property type="entry name" value="Flagellar_FlgE/F/G"/>
</dbReference>
<evidence type="ECO:0000259" key="7">
    <source>
        <dbReference type="Pfam" id="PF00460"/>
    </source>
</evidence>
<keyword evidence="10" id="KW-0282">Flagellum</keyword>
<evidence type="ECO:0000313" key="10">
    <source>
        <dbReference type="EMBL" id="GLQ32215.1"/>
    </source>
</evidence>
<dbReference type="GO" id="GO:0030694">
    <property type="term" value="C:bacterial-type flagellum basal body, rod"/>
    <property type="evidence" value="ECO:0007669"/>
    <property type="project" value="UniProtKB-UniRule"/>
</dbReference>
<dbReference type="InterPro" id="IPR001444">
    <property type="entry name" value="Flag_bb_rod_N"/>
</dbReference>
<evidence type="ECO:0000256" key="3">
    <source>
        <dbReference type="ARBA" id="ARBA00023143"/>
    </source>
</evidence>
<evidence type="ECO:0000259" key="9">
    <source>
        <dbReference type="Pfam" id="PF22692"/>
    </source>
</evidence>
<dbReference type="RefSeq" id="WP_284382122.1">
    <property type="nucleotide sequence ID" value="NZ_BSNM01000015.1"/>
</dbReference>